<sequence>TRIKGFRKKHNPEKIDHGFKFQGIPQYSYNCNNRFFKQKRWIGTFFILVLLWSFLKLNLYFDL</sequence>
<reference evidence="1" key="1">
    <citation type="submission" date="2021-06" db="EMBL/GenBank/DDBJ databases">
        <authorList>
            <person name="Kallberg Y."/>
            <person name="Tangrot J."/>
            <person name="Rosling A."/>
        </authorList>
    </citation>
    <scope>NUCLEOTIDE SEQUENCE</scope>
    <source>
        <strain evidence="1">IL203A</strain>
    </source>
</reference>
<comment type="caution">
    <text evidence="1">The sequence shown here is derived from an EMBL/GenBank/DDBJ whole genome shotgun (WGS) entry which is preliminary data.</text>
</comment>
<name>A0ACA9QSE7_9GLOM</name>
<protein>
    <submittedName>
        <fullName evidence="1">5596_t:CDS:1</fullName>
    </submittedName>
</protein>
<dbReference type="Proteomes" id="UP000789702">
    <property type="component" value="Unassembled WGS sequence"/>
</dbReference>
<feature type="non-terminal residue" evidence="1">
    <location>
        <position position="1"/>
    </location>
</feature>
<proteinExistence type="predicted"/>
<evidence type="ECO:0000313" key="1">
    <source>
        <dbReference type="EMBL" id="CAG8762961.1"/>
    </source>
</evidence>
<dbReference type="EMBL" id="CAJVPU010052296">
    <property type="protein sequence ID" value="CAG8762961.1"/>
    <property type="molecule type" value="Genomic_DNA"/>
</dbReference>
<keyword evidence="2" id="KW-1185">Reference proteome</keyword>
<evidence type="ECO:0000313" key="2">
    <source>
        <dbReference type="Proteomes" id="UP000789702"/>
    </source>
</evidence>
<accession>A0ACA9QSE7</accession>
<gene>
    <name evidence="1" type="ORF">DHETER_LOCUS15378</name>
</gene>
<organism evidence="1 2">
    <name type="scientific">Dentiscutata heterogama</name>
    <dbReference type="NCBI Taxonomy" id="1316150"/>
    <lineage>
        <taxon>Eukaryota</taxon>
        <taxon>Fungi</taxon>
        <taxon>Fungi incertae sedis</taxon>
        <taxon>Mucoromycota</taxon>
        <taxon>Glomeromycotina</taxon>
        <taxon>Glomeromycetes</taxon>
        <taxon>Diversisporales</taxon>
        <taxon>Gigasporaceae</taxon>
        <taxon>Dentiscutata</taxon>
    </lineage>
</organism>